<dbReference type="PANTHER" id="PTHR38340">
    <property type="entry name" value="S-LAYER PROTEIN"/>
    <property type="match status" value="1"/>
</dbReference>
<proteinExistence type="predicted"/>
<keyword evidence="4" id="KW-1185">Reference proteome</keyword>
<evidence type="ECO:0000313" key="3">
    <source>
        <dbReference type="EMBL" id="SDB12441.1"/>
    </source>
</evidence>
<dbReference type="InterPro" id="IPR011049">
    <property type="entry name" value="Serralysin-like_metalloprot_C"/>
</dbReference>
<evidence type="ECO:0000256" key="1">
    <source>
        <dbReference type="ARBA" id="ARBA00004613"/>
    </source>
</evidence>
<gene>
    <name evidence="3" type="ORF">SAMN02982931_00923</name>
</gene>
<dbReference type="PROSITE" id="PS00330">
    <property type="entry name" value="HEMOLYSIN_CALCIUM"/>
    <property type="match status" value="6"/>
</dbReference>
<dbReference type="EMBL" id="FMXQ01000002">
    <property type="protein sequence ID" value="SDB12441.1"/>
    <property type="molecule type" value="Genomic_DNA"/>
</dbReference>
<dbReference type="PRINTS" id="PR00313">
    <property type="entry name" value="CABNDNGRPT"/>
</dbReference>
<name>A0A1G6AVM4_9HYPH</name>
<evidence type="ECO:0000313" key="4">
    <source>
        <dbReference type="Proteomes" id="UP000199071"/>
    </source>
</evidence>
<dbReference type="InterPro" id="IPR018511">
    <property type="entry name" value="Hemolysin-typ_Ca-bd_CS"/>
</dbReference>
<reference evidence="3 4" key="1">
    <citation type="submission" date="2016-10" db="EMBL/GenBank/DDBJ databases">
        <authorList>
            <person name="de Groot N.N."/>
        </authorList>
    </citation>
    <scope>NUCLEOTIDE SEQUENCE [LARGE SCALE GENOMIC DNA]</scope>
    <source>
        <strain evidence="3 4">ATCC 35022</strain>
    </source>
</reference>
<dbReference type="SUPFAM" id="SSF51120">
    <property type="entry name" value="beta-Roll"/>
    <property type="match status" value="5"/>
</dbReference>
<dbReference type="Proteomes" id="UP000199071">
    <property type="component" value="Unassembled WGS sequence"/>
</dbReference>
<dbReference type="Pfam" id="PF00353">
    <property type="entry name" value="HemolysinCabind"/>
    <property type="match status" value="7"/>
</dbReference>
<keyword evidence="2" id="KW-0964">Secreted</keyword>
<dbReference type="GO" id="GO:0005509">
    <property type="term" value="F:calcium ion binding"/>
    <property type="evidence" value="ECO:0007669"/>
    <property type="project" value="InterPro"/>
</dbReference>
<dbReference type="InterPro" id="IPR001343">
    <property type="entry name" value="Hemolysn_Ca-bd"/>
</dbReference>
<evidence type="ECO:0000256" key="2">
    <source>
        <dbReference type="ARBA" id="ARBA00022525"/>
    </source>
</evidence>
<dbReference type="AlphaFoldDB" id="A0A1G6AVM4"/>
<dbReference type="OrthoDB" id="223957at2"/>
<organism evidence="3 4">
    <name type="scientific">Bauldia litoralis</name>
    <dbReference type="NCBI Taxonomy" id="665467"/>
    <lineage>
        <taxon>Bacteria</taxon>
        <taxon>Pseudomonadati</taxon>
        <taxon>Pseudomonadota</taxon>
        <taxon>Alphaproteobacteria</taxon>
        <taxon>Hyphomicrobiales</taxon>
        <taxon>Kaistiaceae</taxon>
        <taxon>Bauldia</taxon>
    </lineage>
</organism>
<protein>
    <submittedName>
        <fullName evidence="3">Hemolysin-type calcium-binding repeat-containing protein</fullName>
    </submittedName>
</protein>
<dbReference type="GO" id="GO:0005576">
    <property type="term" value="C:extracellular region"/>
    <property type="evidence" value="ECO:0007669"/>
    <property type="project" value="UniProtKB-SubCell"/>
</dbReference>
<dbReference type="STRING" id="665467.SAMN02982931_00923"/>
<dbReference type="InterPro" id="IPR050557">
    <property type="entry name" value="RTX_toxin/Mannuronan_C5-epim"/>
</dbReference>
<comment type="subcellular location">
    <subcellularLocation>
        <location evidence="1">Secreted</location>
    </subcellularLocation>
</comment>
<dbReference type="RefSeq" id="WP_090875061.1">
    <property type="nucleotide sequence ID" value="NZ_FMXQ01000002.1"/>
</dbReference>
<dbReference type="Gene3D" id="2.150.10.10">
    <property type="entry name" value="Serralysin-like metalloprotease, C-terminal"/>
    <property type="match status" value="5"/>
</dbReference>
<dbReference type="PANTHER" id="PTHR38340:SF1">
    <property type="entry name" value="S-LAYER PROTEIN"/>
    <property type="match status" value="1"/>
</dbReference>
<accession>A0A1G6AVM4</accession>
<sequence>MAKLTGNKKANKLKGTNHDDKIFGLGGHDLLTGRGGKDKLIGGDGNDILDGGKGADTYNGGAGNDLMHTRDDAVADKFFGGAGTDTVSYAKSKIGAVVDLLLNTGSGAAQADRFYFIENIDGTAHADQLTGDAGANRLRGLGGDDKLFGGLGNDTLDGGDGNDFMEGGAGADTFIGGAGVDTVSYIRETSGVTVYLAGGSSSGAAAGDKFQGVENVEGTAYSDYILGDGAANKLSGLGGKDYLFGGAGNDRLEGGDGNDLMEGGSGADAFFGGAGIDMVSYFHEKSGVNVYLFGAPNGGAAAGDTFNGIENIEGSIYSDVIQGDGQVNALYGLSGADVINGGGGNDILDGGDGADILDGGAGNDRIYAADDTTFSPDIIVGGSGNDTVDYFGSMGGVHVDLTANTASGAAIGDTFTAVENVNGYYYDDTLRPGANGHAFGDRGNDVLYDSTGTEVLRGGRGTDILSDNKFGEDGLRDIFVLENGFGSDVVFGFNSGDTANSDRFWLPEDMFAGLNHNASGVLSLGYFVNKDSDHNATAAHAQLIYQGDTHAIWYDEDGTGGGAAVQIATLVLGPDKLKSSDFLMVDI</sequence>